<dbReference type="Proteomes" id="UP001239111">
    <property type="component" value="Chromosome 2"/>
</dbReference>
<proteinExistence type="predicted"/>
<organism evidence="1 2">
    <name type="scientific">Eretmocerus hayati</name>
    <dbReference type="NCBI Taxonomy" id="131215"/>
    <lineage>
        <taxon>Eukaryota</taxon>
        <taxon>Metazoa</taxon>
        <taxon>Ecdysozoa</taxon>
        <taxon>Arthropoda</taxon>
        <taxon>Hexapoda</taxon>
        <taxon>Insecta</taxon>
        <taxon>Pterygota</taxon>
        <taxon>Neoptera</taxon>
        <taxon>Endopterygota</taxon>
        <taxon>Hymenoptera</taxon>
        <taxon>Apocrita</taxon>
        <taxon>Proctotrupomorpha</taxon>
        <taxon>Chalcidoidea</taxon>
        <taxon>Aphelinidae</taxon>
        <taxon>Aphelininae</taxon>
        <taxon>Eretmocerus</taxon>
    </lineage>
</organism>
<evidence type="ECO:0000313" key="2">
    <source>
        <dbReference type="Proteomes" id="UP001239111"/>
    </source>
</evidence>
<protein>
    <submittedName>
        <fullName evidence="1">Uncharacterized protein</fullName>
    </submittedName>
</protein>
<accession>A0ACC2P9X5</accession>
<sequence>MVPGSRYTPDSGSPVSISSQLHHPTLKYSDHHQLHSRGYDTIANRYSDTPLHHKAYNSASSEQYQSNISTGATGLTVTTAQVSVPKTSYPGPVGCSHHQYYEGYSSATTQPTNATHDDLEFVGLHHQHHHQTATAAVMAQGQQGSSLGPTPTAHHSFYPYLPQPSPYYVTPR</sequence>
<evidence type="ECO:0000313" key="1">
    <source>
        <dbReference type="EMBL" id="KAJ8679242.1"/>
    </source>
</evidence>
<dbReference type="EMBL" id="CM056742">
    <property type="protein sequence ID" value="KAJ8679242.1"/>
    <property type="molecule type" value="Genomic_DNA"/>
</dbReference>
<comment type="caution">
    <text evidence="1">The sequence shown here is derived from an EMBL/GenBank/DDBJ whole genome shotgun (WGS) entry which is preliminary data.</text>
</comment>
<reference evidence="1" key="1">
    <citation type="submission" date="2023-04" db="EMBL/GenBank/DDBJ databases">
        <title>A chromosome-level genome assembly of the parasitoid wasp Eretmocerus hayati.</title>
        <authorList>
            <person name="Zhong Y."/>
            <person name="Liu S."/>
            <person name="Liu Y."/>
        </authorList>
    </citation>
    <scope>NUCLEOTIDE SEQUENCE</scope>
    <source>
        <strain evidence="1">ZJU_SS_LIU_2023</strain>
    </source>
</reference>
<keyword evidence="2" id="KW-1185">Reference proteome</keyword>
<name>A0ACC2P9X5_9HYME</name>
<gene>
    <name evidence="1" type="ORF">QAD02_015029</name>
</gene>